<organism evidence="2 3">
    <name type="scientific">Oryza sativa subsp. japonica</name>
    <name type="common">Rice</name>
    <dbReference type="NCBI Taxonomy" id="39947"/>
    <lineage>
        <taxon>Eukaryota</taxon>
        <taxon>Viridiplantae</taxon>
        <taxon>Streptophyta</taxon>
        <taxon>Embryophyta</taxon>
        <taxon>Tracheophyta</taxon>
        <taxon>Spermatophyta</taxon>
        <taxon>Magnoliopsida</taxon>
        <taxon>Liliopsida</taxon>
        <taxon>Poales</taxon>
        <taxon>Poaceae</taxon>
        <taxon>BOP clade</taxon>
        <taxon>Oryzoideae</taxon>
        <taxon>Oryzeae</taxon>
        <taxon>Oryzinae</taxon>
        <taxon>Oryza</taxon>
        <taxon>Oryza sativa</taxon>
    </lineage>
</organism>
<dbReference type="EMBL" id="AP004396">
    <property type="protein sequence ID" value="BAD03156.1"/>
    <property type="molecule type" value="Genomic_DNA"/>
</dbReference>
<dbReference type="iPTMnet" id="Q6ZDL4"/>
<name>Q6ZDL4_ORYSJ</name>
<gene>
    <name evidence="2" type="primary">P0404D10.11</name>
</gene>
<feature type="region of interest" description="Disordered" evidence="1">
    <location>
        <begin position="1"/>
        <end position="71"/>
    </location>
</feature>
<accession>Q6ZDL4</accession>
<evidence type="ECO:0000256" key="1">
    <source>
        <dbReference type="SAM" id="MobiDB-lite"/>
    </source>
</evidence>
<proteinExistence type="predicted"/>
<dbReference type="Proteomes" id="UP000000763">
    <property type="component" value="Chromosome 8"/>
</dbReference>
<evidence type="ECO:0000313" key="3">
    <source>
        <dbReference type="Proteomes" id="UP000000763"/>
    </source>
</evidence>
<reference evidence="3" key="2">
    <citation type="journal article" date="2008" name="Nucleic Acids Res.">
        <title>The rice annotation project database (RAP-DB): 2008 update.</title>
        <authorList>
            <consortium name="The rice annotation project (RAP)"/>
        </authorList>
    </citation>
    <scope>GENOME REANNOTATION</scope>
    <source>
        <strain evidence="3">cv. Nipponbare</strain>
    </source>
</reference>
<reference evidence="3" key="1">
    <citation type="journal article" date="2005" name="Nature">
        <title>The map-based sequence of the rice genome.</title>
        <authorList>
            <consortium name="International rice genome sequencing project (IRGSP)"/>
            <person name="Matsumoto T."/>
            <person name="Wu J."/>
            <person name="Kanamori H."/>
            <person name="Katayose Y."/>
            <person name="Fujisawa M."/>
            <person name="Namiki N."/>
            <person name="Mizuno H."/>
            <person name="Yamamoto K."/>
            <person name="Antonio B.A."/>
            <person name="Baba T."/>
            <person name="Sakata K."/>
            <person name="Nagamura Y."/>
            <person name="Aoki H."/>
            <person name="Arikawa K."/>
            <person name="Arita K."/>
            <person name="Bito T."/>
            <person name="Chiden Y."/>
            <person name="Fujitsuka N."/>
            <person name="Fukunaka R."/>
            <person name="Hamada M."/>
            <person name="Harada C."/>
            <person name="Hayashi A."/>
            <person name="Hijishita S."/>
            <person name="Honda M."/>
            <person name="Hosokawa S."/>
            <person name="Ichikawa Y."/>
            <person name="Idonuma A."/>
            <person name="Iijima M."/>
            <person name="Ikeda M."/>
            <person name="Ikeno M."/>
            <person name="Ito K."/>
            <person name="Ito S."/>
            <person name="Ito T."/>
            <person name="Ito Y."/>
            <person name="Ito Y."/>
            <person name="Iwabuchi A."/>
            <person name="Kamiya K."/>
            <person name="Karasawa W."/>
            <person name="Kurita K."/>
            <person name="Katagiri S."/>
            <person name="Kikuta A."/>
            <person name="Kobayashi H."/>
            <person name="Kobayashi N."/>
            <person name="Machita K."/>
            <person name="Maehara T."/>
            <person name="Masukawa M."/>
            <person name="Mizubayashi T."/>
            <person name="Mukai Y."/>
            <person name="Nagasaki H."/>
            <person name="Nagata Y."/>
            <person name="Naito S."/>
            <person name="Nakashima M."/>
            <person name="Nakama Y."/>
            <person name="Nakamichi Y."/>
            <person name="Nakamura M."/>
            <person name="Meguro A."/>
            <person name="Negishi M."/>
            <person name="Ohta I."/>
            <person name="Ohta T."/>
            <person name="Okamoto M."/>
            <person name="Ono N."/>
            <person name="Saji S."/>
            <person name="Sakaguchi M."/>
            <person name="Sakai K."/>
            <person name="Shibata M."/>
            <person name="Shimokawa T."/>
            <person name="Song J."/>
            <person name="Takazaki Y."/>
            <person name="Terasawa K."/>
            <person name="Tsugane M."/>
            <person name="Tsuji K."/>
            <person name="Ueda S."/>
            <person name="Waki K."/>
            <person name="Yamagata H."/>
            <person name="Yamamoto M."/>
            <person name="Yamamoto S."/>
            <person name="Yamane H."/>
            <person name="Yoshiki S."/>
            <person name="Yoshihara R."/>
            <person name="Yukawa K."/>
            <person name="Zhong H."/>
            <person name="Yano M."/>
            <person name="Yuan Q."/>
            <person name="Ouyang S."/>
            <person name="Liu J."/>
            <person name="Jones K.M."/>
            <person name="Gansberger K."/>
            <person name="Moffat K."/>
            <person name="Hill J."/>
            <person name="Bera J."/>
            <person name="Fadrosh D."/>
            <person name="Jin S."/>
            <person name="Johri S."/>
            <person name="Kim M."/>
            <person name="Overton L."/>
            <person name="Reardon M."/>
            <person name="Tsitrin T."/>
            <person name="Vuong H."/>
            <person name="Weaver B."/>
            <person name="Ciecko A."/>
            <person name="Tallon L."/>
            <person name="Jackson J."/>
            <person name="Pai G."/>
            <person name="Aken S.V."/>
            <person name="Utterback T."/>
            <person name="Reidmuller S."/>
            <person name="Feldblyum T."/>
            <person name="Hsiao J."/>
            <person name="Zismann V."/>
            <person name="Iobst S."/>
            <person name="de Vazeille A.R."/>
            <person name="Buell C.R."/>
            <person name="Ying K."/>
            <person name="Li Y."/>
            <person name="Lu T."/>
            <person name="Huang Y."/>
            <person name="Zhao Q."/>
            <person name="Feng Q."/>
            <person name="Zhang L."/>
            <person name="Zhu J."/>
            <person name="Weng Q."/>
            <person name="Mu J."/>
            <person name="Lu Y."/>
            <person name="Fan D."/>
            <person name="Liu Y."/>
            <person name="Guan J."/>
            <person name="Zhang Y."/>
            <person name="Yu S."/>
            <person name="Liu X."/>
            <person name="Zhang Y."/>
            <person name="Hong G."/>
            <person name="Han B."/>
            <person name="Choisne N."/>
            <person name="Demange N."/>
            <person name="Orjeda G."/>
            <person name="Samain S."/>
            <person name="Cattolico L."/>
            <person name="Pelletier E."/>
            <person name="Couloux A."/>
            <person name="Segurens B."/>
            <person name="Wincker P."/>
            <person name="D'Hont A."/>
            <person name="Scarpelli C."/>
            <person name="Weissenbach J."/>
            <person name="Salanoubat M."/>
            <person name="Quetier F."/>
            <person name="Yu Y."/>
            <person name="Kim H.R."/>
            <person name="Rambo T."/>
            <person name="Currie J."/>
            <person name="Collura K."/>
            <person name="Luo M."/>
            <person name="Yang T."/>
            <person name="Ammiraju J.S.S."/>
            <person name="Engler F."/>
            <person name="Soderlund C."/>
            <person name="Wing R.A."/>
            <person name="Palmer L.E."/>
            <person name="de la Bastide M."/>
            <person name="Spiegel L."/>
            <person name="Nascimento L."/>
            <person name="Zutavern T."/>
            <person name="O'Shaughnessy A."/>
            <person name="Dike S."/>
            <person name="Dedhia N."/>
            <person name="Preston R."/>
            <person name="Balija V."/>
            <person name="McCombie W.R."/>
            <person name="Chow T."/>
            <person name="Chen H."/>
            <person name="Chung M."/>
            <person name="Chen C."/>
            <person name="Shaw J."/>
            <person name="Wu H."/>
            <person name="Hsiao K."/>
            <person name="Chao Y."/>
            <person name="Chu M."/>
            <person name="Cheng C."/>
            <person name="Hour A."/>
            <person name="Lee P."/>
            <person name="Lin S."/>
            <person name="Lin Y."/>
            <person name="Liou J."/>
            <person name="Liu S."/>
            <person name="Hsing Y."/>
            <person name="Raghuvanshi S."/>
            <person name="Mohanty A."/>
            <person name="Bharti A.K."/>
            <person name="Gaur A."/>
            <person name="Gupta V."/>
            <person name="Kumar D."/>
            <person name="Ravi V."/>
            <person name="Vij S."/>
            <person name="Kapur A."/>
            <person name="Khurana P."/>
            <person name="Khurana P."/>
            <person name="Khurana J.P."/>
            <person name="Tyagi A.K."/>
            <person name="Gaikwad K."/>
            <person name="Singh A."/>
            <person name="Dalal V."/>
            <person name="Srivastava S."/>
            <person name="Dixit A."/>
            <person name="Pal A.K."/>
            <person name="Ghazi I.A."/>
            <person name="Yadav M."/>
            <person name="Pandit A."/>
            <person name="Bhargava A."/>
            <person name="Sureshbabu K."/>
            <person name="Batra K."/>
            <person name="Sharma T.R."/>
            <person name="Mohapatra T."/>
            <person name="Singh N.K."/>
            <person name="Messing J."/>
            <person name="Nelson A.B."/>
            <person name="Fuks G."/>
            <person name="Kavchok S."/>
            <person name="Keizer G."/>
            <person name="Linton E."/>
            <person name="Llaca V."/>
            <person name="Song R."/>
            <person name="Tanyolac B."/>
            <person name="Young S."/>
            <person name="Ho-Il K."/>
            <person name="Hahn J.H."/>
            <person name="Sangsakoo G."/>
            <person name="Vanavichit A."/>
            <person name="de Mattos Luiz.A.T."/>
            <person name="Zimmer P.D."/>
            <person name="Malone G."/>
            <person name="Dellagostin O."/>
            <person name="de Oliveira A.C."/>
            <person name="Bevan M."/>
            <person name="Bancroft I."/>
            <person name="Minx P."/>
            <person name="Cordum H."/>
            <person name="Wilson R."/>
            <person name="Cheng Z."/>
            <person name="Jin W."/>
            <person name="Jiang J."/>
            <person name="Leong S.A."/>
            <person name="Iwama H."/>
            <person name="Gojobori T."/>
            <person name="Itoh T."/>
            <person name="Niimura Y."/>
            <person name="Fujii Y."/>
            <person name="Habara T."/>
            <person name="Sakai H."/>
            <person name="Sato Y."/>
            <person name="Wilson G."/>
            <person name="Kumar K."/>
            <person name="McCouch S."/>
            <person name="Juretic N."/>
            <person name="Hoen D."/>
            <person name="Wright S."/>
            <person name="Bruskiewich R."/>
            <person name="Bureau T."/>
            <person name="Miyao A."/>
            <person name="Hirochika H."/>
            <person name="Nishikawa T."/>
            <person name="Kadowaki K."/>
            <person name="Sugiura M."/>
            <person name="Burr B."/>
            <person name="Sasaki T."/>
        </authorList>
    </citation>
    <scope>NUCLEOTIDE SEQUENCE [LARGE SCALE GENOMIC DNA]</scope>
    <source>
        <strain evidence="3">cv. Nipponbare</strain>
    </source>
</reference>
<sequence>MAVDRRAEHNAAQNGSSKRVPSVGGGKEREVLKIDSETKSNQPPTKKASSKPAPKKNDKVQGGGKGKKNPRSATWAIVVAVEVIVVAGEGSYRQIGHWGGGAPRSGGCAVKPPPPFSSVDMGVQSAPCGATTLVVRVAALLGTSMCSGHTCPPLLPNVEFLVGLDNLIKDVDDGEGNDEYNIFDTLNWTTFSKMSMMENLMINWGPWYPEEDEGMGP</sequence>
<protein>
    <submittedName>
        <fullName evidence="2">Uncharacterized protein</fullName>
    </submittedName>
</protein>
<dbReference type="AlphaFoldDB" id="Q6ZDL4"/>
<feature type="compositionally biased region" description="Basic and acidic residues" evidence="1">
    <location>
        <begin position="26"/>
        <end position="38"/>
    </location>
</feature>
<evidence type="ECO:0000313" key="2">
    <source>
        <dbReference type="EMBL" id="BAD03156.1"/>
    </source>
</evidence>